<reference evidence="1" key="1">
    <citation type="submission" date="2022-06" db="EMBL/GenBank/DDBJ databases">
        <title>Aquibacillus sp. a new bacterium isolated from soil saline samples.</title>
        <authorList>
            <person name="Galisteo C."/>
            <person name="De La Haba R."/>
            <person name="Sanchez-Porro C."/>
            <person name="Ventosa A."/>
        </authorList>
    </citation>
    <scope>NUCLEOTIDE SEQUENCE</scope>
    <source>
        <strain evidence="1">3ASR75-54</strain>
    </source>
</reference>
<sequence>MARKIKNLIDWYEQVLSLNHQSEISREIRDEEDLFLLLLYSELLGIPNPIYYYSLELYPYMVEQFHTWHLRMGMDKSPLDGIRCC</sequence>
<evidence type="ECO:0000313" key="1">
    <source>
        <dbReference type="EMBL" id="MDC3416568.1"/>
    </source>
</evidence>
<dbReference type="RefSeq" id="WP_272445570.1">
    <property type="nucleotide sequence ID" value="NZ_JAMQKC010000003.1"/>
</dbReference>
<accession>A0A9X3WD86</accession>
<gene>
    <name evidence="1" type="ORF">NC799_06515</name>
</gene>
<evidence type="ECO:0008006" key="3">
    <source>
        <dbReference type="Google" id="ProtNLM"/>
    </source>
</evidence>
<dbReference type="Proteomes" id="UP001145069">
    <property type="component" value="Unassembled WGS sequence"/>
</dbReference>
<protein>
    <recommendedName>
        <fullName evidence="3">DNA helicase</fullName>
    </recommendedName>
</protein>
<keyword evidence="2" id="KW-1185">Reference proteome</keyword>
<dbReference type="EMBL" id="JAMQKC010000003">
    <property type="protein sequence ID" value="MDC3416568.1"/>
    <property type="molecule type" value="Genomic_DNA"/>
</dbReference>
<dbReference type="InterPro" id="IPR058303">
    <property type="entry name" value="DUF7990"/>
</dbReference>
<name>A0A9X3WD86_9BACI</name>
<evidence type="ECO:0000313" key="2">
    <source>
        <dbReference type="Proteomes" id="UP001145069"/>
    </source>
</evidence>
<organism evidence="1 2">
    <name type="scientific">Aquibacillus salsiterrae</name>
    <dbReference type="NCBI Taxonomy" id="2950439"/>
    <lineage>
        <taxon>Bacteria</taxon>
        <taxon>Bacillati</taxon>
        <taxon>Bacillota</taxon>
        <taxon>Bacilli</taxon>
        <taxon>Bacillales</taxon>
        <taxon>Bacillaceae</taxon>
        <taxon>Aquibacillus</taxon>
    </lineage>
</organism>
<dbReference type="AlphaFoldDB" id="A0A9X3WD86"/>
<dbReference type="InterPro" id="IPR047717">
    <property type="entry name" value="CC_star_Cory"/>
</dbReference>
<comment type="caution">
    <text evidence="1">The sequence shown here is derived from an EMBL/GenBank/DDBJ whole genome shotgun (WGS) entry which is preliminary data.</text>
</comment>
<dbReference type="Pfam" id="PF25952">
    <property type="entry name" value="DUF7990"/>
    <property type="match status" value="1"/>
</dbReference>
<dbReference type="NCBIfam" id="NF041419">
    <property type="entry name" value="CC_star_Cory"/>
    <property type="match status" value="1"/>
</dbReference>
<proteinExistence type="predicted"/>